<feature type="signal peptide" evidence="4">
    <location>
        <begin position="1"/>
        <end position="21"/>
    </location>
</feature>
<dbReference type="InterPro" id="IPR032675">
    <property type="entry name" value="LRR_dom_sf"/>
</dbReference>
<feature type="chain" id="PRO_5043021661" evidence="4">
    <location>
        <begin position="22"/>
        <end position="526"/>
    </location>
</feature>
<keyword evidence="1" id="KW-0433">Leucine-rich repeat</keyword>
<evidence type="ECO:0000313" key="5">
    <source>
        <dbReference type="EMBL" id="KAK5648404.1"/>
    </source>
</evidence>
<keyword evidence="3" id="KW-1133">Transmembrane helix</keyword>
<protein>
    <submittedName>
        <fullName evidence="5">Uncharacterized protein</fullName>
    </submittedName>
</protein>
<keyword evidence="3" id="KW-0472">Membrane</keyword>
<evidence type="ECO:0000313" key="6">
    <source>
        <dbReference type="Proteomes" id="UP001329430"/>
    </source>
</evidence>
<dbReference type="AlphaFoldDB" id="A0AAN7VQW0"/>
<dbReference type="SMART" id="SM00369">
    <property type="entry name" value="LRR_TYP"/>
    <property type="match status" value="7"/>
</dbReference>
<gene>
    <name evidence="5" type="ORF">RI129_003296</name>
</gene>
<keyword evidence="4" id="KW-0732">Signal</keyword>
<dbReference type="InterPro" id="IPR026906">
    <property type="entry name" value="LRR_5"/>
</dbReference>
<dbReference type="InterPro" id="IPR001611">
    <property type="entry name" value="Leu-rich_rpt"/>
</dbReference>
<keyword evidence="2" id="KW-0677">Repeat</keyword>
<evidence type="ECO:0000256" key="4">
    <source>
        <dbReference type="SAM" id="SignalP"/>
    </source>
</evidence>
<evidence type="ECO:0000256" key="1">
    <source>
        <dbReference type="ARBA" id="ARBA00022614"/>
    </source>
</evidence>
<dbReference type="EMBL" id="JAVRBK010000002">
    <property type="protein sequence ID" value="KAK5648404.1"/>
    <property type="molecule type" value="Genomic_DNA"/>
</dbReference>
<accession>A0AAN7VQW0</accession>
<name>A0AAN7VQW0_9COLE</name>
<organism evidence="5 6">
    <name type="scientific">Pyrocoelia pectoralis</name>
    <dbReference type="NCBI Taxonomy" id="417401"/>
    <lineage>
        <taxon>Eukaryota</taxon>
        <taxon>Metazoa</taxon>
        <taxon>Ecdysozoa</taxon>
        <taxon>Arthropoda</taxon>
        <taxon>Hexapoda</taxon>
        <taxon>Insecta</taxon>
        <taxon>Pterygota</taxon>
        <taxon>Neoptera</taxon>
        <taxon>Endopterygota</taxon>
        <taxon>Coleoptera</taxon>
        <taxon>Polyphaga</taxon>
        <taxon>Elateriformia</taxon>
        <taxon>Elateroidea</taxon>
        <taxon>Lampyridae</taxon>
        <taxon>Lampyrinae</taxon>
        <taxon>Pyrocoelia</taxon>
    </lineage>
</organism>
<feature type="transmembrane region" description="Helical" evidence="3">
    <location>
        <begin position="473"/>
        <end position="493"/>
    </location>
</feature>
<dbReference type="Pfam" id="PF13855">
    <property type="entry name" value="LRR_8"/>
    <property type="match status" value="1"/>
</dbReference>
<dbReference type="PANTHER" id="PTHR24366">
    <property type="entry name" value="IG(IMMUNOGLOBULIN) AND LRR(LEUCINE RICH REPEAT) DOMAINS"/>
    <property type="match status" value="1"/>
</dbReference>
<sequence>MHFSVFLVLFMCFCVINCSGGVPTCRQKVEGYVYTTLRCFNNTQSFPVADKPVISLECFDCNIPVLNQETILKRFVGEAFNLSNSHIHVISENVFSEFTKKTQRFIFENNEIDDVSPKVFSKFSKLEEINFRNSKISQLTAGIFDGTYVTELTLSENLFSGIDRIFEGLKVTRLNLSSNNIREIRKDSFARTIFIEGNVFPRDQRLDLSNNLIEKIYSGGFKCSDVNNCVKILELAKNSITRIESYTFLENSYLSELSLSENSITQLESNSFRGLINLKSLNLRHNLIQNIPVSMFADLQQLKTLDLSQNLISLLQLNTFSGLTSLEILNISHNSLETFNHLHILPLGRLTDLDISDIKLHHLNLTLILHTNFKLRNLILNDNFWICSDLIDLYKEMNKFGGFKSPTRHFEISNLHGIACSRQKLDSYEDLTFNKFLKIVSEDKQTTDWFDLKLHTNENIYTNDYAGNYLKKIYGMFVFIVIIVVLIIAYCIIKLIMQCLYDHNILKFHRLSFLYVQDQRNVQVCS</sequence>
<dbReference type="InterPro" id="IPR003591">
    <property type="entry name" value="Leu-rich_rpt_typical-subtyp"/>
</dbReference>
<dbReference type="PROSITE" id="PS51450">
    <property type="entry name" value="LRR"/>
    <property type="match status" value="2"/>
</dbReference>
<dbReference type="Proteomes" id="UP001329430">
    <property type="component" value="Chromosome 2"/>
</dbReference>
<proteinExistence type="predicted"/>
<evidence type="ECO:0000256" key="2">
    <source>
        <dbReference type="ARBA" id="ARBA00022737"/>
    </source>
</evidence>
<dbReference type="PRINTS" id="PR00019">
    <property type="entry name" value="LEURICHRPT"/>
</dbReference>
<dbReference type="Pfam" id="PF13306">
    <property type="entry name" value="LRR_5"/>
    <property type="match status" value="1"/>
</dbReference>
<dbReference type="Gene3D" id="3.80.10.10">
    <property type="entry name" value="Ribonuclease Inhibitor"/>
    <property type="match status" value="2"/>
</dbReference>
<keyword evidence="3" id="KW-0812">Transmembrane</keyword>
<reference evidence="5 6" key="1">
    <citation type="journal article" date="2024" name="Insects">
        <title>An Improved Chromosome-Level Genome Assembly of the Firefly Pyrocoelia pectoralis.</title>
        <authorList>
            <person name="Fu X."/>
            <person name="Meyer-Rochow V.B."/>
            <person name="Ballantyne L."/>
            <person name="Zhu X."/>
        </authorList>
    </citation>
    <scope>NUCLEOTIDE SEQUENCE [LARGE SCALE GENOMIC DNA]</scope>
    <source>
        <strain evidence="5">XCY_ONT2</strain>
    </source>
</reference>
<dbReference type="SUPFAM" id="SSF52058">
    <property type="entry name" value="L domain-like"/>
    <property type="match status" value="1"/>
</dbReference>
<comment type="caution">
    <text evidence="5">The sequence shown here is derived from an EMBL/GenBank/DDBJ whole genome shotgun (WGS) entry which is preliminary data.</text>
</comment>
<evidence type="ECO:0000256" key="3">
    <source>
        <dbReference type="SAM" id="Phobius"/>
    </source>
</evidence>
<dbReference type="PANTHER" id="PTHR24366:SF96">
    <property type="entry name" value="LEUCINE RICH REPEAT CONTAINING 53"/>
    <property type="match status" value="1"/>
</dbReference>
<keyword evidence="6" id="KW-1185">Reference proteome</keyword>